<reference evidence="1 2" key="1">
    <citation type="journal article" date="2013" name="PLoS Genet.">
        <title>The genome and development-dependent transcriptomes of Pyronema confluens: a window into fungal evolution.</title>
        <authorList>
            <person name="Traeger S."/>
            <person name="Altegoer F."/>
            <person name="Freitag M."/>
            <person name="Gabaldon T."/>
            <person name="Kempken F."/>
            <person name="Kumar A."/>
            <person name="Marcet-Houben M."/>
            <person name="Poggeler S."/>
            <person name="Stajich J.E."/>
            <person name="Nowrousian M."/>
        </authorList>
    </citation>
    <scope>NUCLEOTIDE SEQUENCE [LARGE SCALE GENOMIC DNA]</scope>
    <source>
        <strain evidence="2">CBS 100304</strain>
        <tissue evidence="1">Vegetative mycelium</tissue>
    </source>
</reference>
<proteinExistence type="predicted"/>
<gene>
    <name evidence="1" type="ORF">PCON_12392</name>
</gene>
<evidence type="ECO:0000313" key="2">
    <source>
        <dbReference type="Proteomes" id="UP000018144"/>
    </source>
</evidence>
<keyword evidence="2" id="KW-1185">Reference proteome</keyword>
<accession>U4LKL7</accession>
<organism evidence="1 2">
    <name type="scientific">Pyronema omphalodes (strain CBS 100304)</name>
    <name type="common">Pyronema confluens</name>
    <dbReference type="NCBI Taxonomy" id="1076935"/>
    <lineage>
        <taxon>Eukaryota</taxon>
        <taxon>Fungi</taxon>
        <taxon>Dikarya</taxon>
        <taxon>Ascomycota</taxon>
        <taxon>Pezizomycotina</taxon>
        <taxon>Pezizomycetes</taxon>
        <taxon>Pezizales</taxon>
        <taxon>Pyronemataceae</taxon>
        <taxon>Pyronema</taxon>
    </lineage>
</organism>
<protein>
    <submittedName>
        <fullName evidence="1">Uncharacterized protein</fullName>
    </submittedName>
</protein>
<evidence type="ECO:0000313" key="1">
    <source>
        <dbReference type="EMBL" id="CCX32122.1"/>
    </source>
</evidence>
<dbReference type="AlphaFoldDB" id="U4LKL7"/>
<name>U4LKL7_PYROM</name>
<sequence>MRYQAAVSPQLYDAMRVAHVSYLGLSSGQLQPSLRPHRLGCSPRHRYEYLLRGITPLSLSTATRRIGLQLDSWVLVCTYTVVP</sequence>
<dbReference type="EMBL" id="HF935724">
    <property type="protein sequence ID" value="CCX32122.1"/>
    <property type="molecule type" value="Genomic_DNA"/>
</dbReference>
<dbReference type="Proteomes" id="UP000018144">
    <property type="component" value="Unassembled WGS sequence"/>
</dbReference>